<organism evidence="2 3">
    <name type="scientific">Desulfohalobium retbaense (strain ATCC 49708 / DSM 5692 / JCM 16813 / HR100)</name>
    <dbReference type="NCBI Taxonomy" id="485915"/>
    <lineage>
        <taxon>Bacteria</taxon>
        <taxon>Pseudomonadati</taxon>
        <taxon>Thermodesulfobacteriota</taxon>
        <taxon>Desulfovibrionia</taxon>
        <taxon>Desulfovibrionales</taxon>
        <taxon>Desulfohalobiaceae</taxon>
        <taxon>Desulfohalobium</taxon>
    </lineage>
</organism>
<dbReference type="AlphaFoldDB" id="C8X1Z7"/>
<evidence type="ECO:0000259" key="1">
    <source>
        <dbReference type="Pfam" id="PF02589"/>
    </source>
</evidence>
<dbReference type="STRING" id="485915.Dret_1032"/>
<dbReference type="KEGG" id="drt:Dret_1032"/>
<dbReference type="EMBL" id="CP001734">
    <property type="protein sequence ID" value="ACV68320.1"/>
    <property type="molecule type" value="Genomic_DNA"/>
</dbReference>
<evidence type="ECO:0000313" key="2">
    <source>
        <dbReference type="EMBL" id="ACV68320.1"/>
    </source>
</evidence>
<dbReference type="RefSeq" id="WP_015751471.1">
    <property type="nucleotide sequence ID" value="NC_013223.1"/>
</dbReference>
<proteinExistence type="predicted"/>
<dbReference type="PANTHER" id="PTHR43682">
    <property type="entry name" value="LACTATE UTILIZATION PROTEIN C"/>
    <property type="match status" value="1"/>
</dbReference>
<dbReference type="Gene3D" id="3.40.50.10420">
    <property type="entry name" value="NagB/RpiA/CoA transferase-like"/>
    <property type="match status" value="1"/>
</dbReference>
<feature type="domain" description="LUD" evidence="1">
    <location>
        <begin position="9"/>
        <end position="207"/>
    </location>
</feature>
<dbReference type="eggNOG" id="COG1556">
    <property type="taxonomic scope" value="Bacteria"/>
</dbReference>
<dbReference type="Proteomes" id="UP000001052">
    <property type="component" value="Chromosome"/>
</dbReference>
<sequence>MTKKEKMVQTFREKAEAVSAVVSDVTTMNEAYEYAANLCAQKEACQLLISGCEAPLSPDAEDLCQLKEMQKIMAAPGMKKKDINALSKVCKEYEVSLIDKGLRHHLAGIDIGFTVCDYGIADTGTLVLNSSNEELRLATMISEIHVAVLPLSKLQATSYDLEKEMGKWMNKPPNYTAFITGASRTADIERVLALGVHGPLELHILLLEDSNARS</sequence>
<keyword evidence="3" id="KW-1185">Reference proteome</keyword>
<dbReference type="InterPro" id="IPR003741">
    <property type="entry name" value="LUD_dom"/>
</dbReference>
<dbReference type="SUPFAM" id="SSF100950">
    <property type="entry name" value="NagB/RpiA/CoA transferase-like"/>
    <property type="match status" value="1"/>
</dbReference>
<name>C8X1Z7_DESRD</name>
<dbReference type="InterPro" id="IPR037171">
    <property type="entry name" value="NagB/RpiA_transferase-like"/>
</dbReference>
<gene>
    <name evidence="2" type="ordered locus">Dret_1032</name>
</gene>
<reference evidence="3" key="1">
    <citation type="submission" date="2009-09" db="EMBL/GenBank/DDBJ databases">
        <title>The complete chromosome of Desulfohalobium retbaense DSM 5692.</title>
        <authorList>
            <consortium name="US DOE Joint Genome Institute (JGI-PGF)"/>
            <person name="Lucas S."/>
            <person name="Copeland A."/>
            <person name="Lapidus A."/>
            <person name="Glavina del Rio T."/>
            <person name="Dalin E."/>
            <person name="Tice H."/>
            <person name="Bruce D."/>
            <person name="Goodwin L."/>
            <person name="Pitluck S."/>
            <person name="Kyrpides N."/>
            <person name="Mavromatis K."/>
            <person name="Ivanova N."/>
            <person name="Mikhailova N."/>
            <person name="Munk A.C."/>
            <person name="Brettin T."/>
            <person name="Detter J.C."/>
            <person name="Han C."/>
            <person name="Tapia R."/>
            <person name="Larimer F."/>
            <person name="Land M."/>
            <person name="Hauser L."/>
            <person name="Markowitz V."/>
            <person name="Cheng J.-F."/>
            <person name="Hugenholtz P."/>
            <person name="Woyke T."/>
            <person name="Wu D."/>
            <person name="Spring S."/>
            <person name="Klenk H.-P."/>
            <person name="Eisen J.A."/>
        </authorList>
    </citation>
    <scope>NUCLEOTIDE SEQUENCE [LARGE SCALE GENOMIC DNA]</scope>
    <source>
        <strain evidence="3">DSM 5692</strain>
    </source>
</reference>
<accession>C8X1Z7</accession>
<dbReference type="OrthoDB" id="9794187at2"/>
<evidence type="ECO:0000313" key="3">
    <source>
        <dbReference type="Proteomes" id="UP000001052"/>
    </source>
</evidence>
<dbReference type="HOGENOM" id="CLU_090664_1_3_7"/>
<dbReference type="Pfam" id="PF02589">
    <property type="entry name" value="LUD_dom"/>
    <property type="match status" value="1"/>
</dbReference>
<dbReference type="InterPro" id="IPR024185">
    <property type="entry name" value="FTHF_cligase-like_sf"/>
</dbReference>
<protein>
    <recommendedName>
        <fullName evidence="1">LUD domain-containing protein</fullName>
    </recommendedName>
</protein>
<dbReference type="PANTHER" id="PTHR43682:SF1">
    <property type="entry name" value="LACTATE UTILIZATION PROTEIN C"/>
    <property type="match status" value="1"/>
</dbReference>
<reference evidence="2 3" key="2">
    <citation type="journal article" date="2010" name="Stand. Genomic Sci.">
        <title>Complete genome sequence of Desulfohalobium retbaense type strain (HR(100)).</title>
        <authorList>
            <person name="Spring S."/>
            <person name="Nolan M."/>
            <person name="Lapidus A."/>
            <person name="Glavina Del Rio T."/>
            <person name="Copeland A."/>
            <person name="Tice H."/>
            <person name="Cheng J.F."/>
            <person name="Lucas S."/>
            <person name="Land M."/>
            <person name="Chen F."/>
            <person name="Bruce D."/>
            <person name="Goodwin L."/>
            <person name="Pitluck S."/>
            <person name="Ivanova N."/>
            <person name="Mavromatis K."/>
            <person name="Mikhailova N."/>
            <person name="Pati A."/>
            <person name="Chen A."/>
            <person name="Palaniappan K."/>
            <person name="Hauser L."/>
            <person name="Chang Y.J."/>
            <person name="Jeffries C.D."/>
            <person name="Munk C."/>
            <person name="Kiss H."/>
            <person name="Chain P."/>
            <person name="Han C."/>
            <person name="Brettin T."/>
            <person name="Detter J.C."/>
            <person name="Schuler E."/>
            <person name="Goker M."/>
            <person name="Rohde M."/>
            <person name="Bristow J."/>
            <person name="Eisen J.A."/>
            <person name="Markowitz V."/>
            <person name="Hugenholtz P."/>
            <person name="Kyrpides N.C."/>
            <person name="Klenk H.P."/>
        </authorList>
    </citation>
    <scope>NUCLEOTIDE SEQUENCE [LARGE SCALE GENOMIC DNA]</scope>
    <source>
        <strain evidence="2 3">DSM 5692</strain>
    </source>
</reference>